<accession>A0A0A9CP80</accession>
<organism evidence="2">
    <name type="scientific">Arundo donax</name>
    <name type="common">Giant reed</name>
    <name type="synonym">Donax arundinaceus</name>
    <dbReference type="NCBI Taxonomy" id="35708"/>
    <lineage>
        <taxon>Eukaryota</taxon>
        <taxon>Viridiplantae</taxon>
        <taxon>Streptophyta</taxon>
        <taxon>Embryophyta</taxon>
        <taxon>Tracheophyta</taxon>
        <taxon>Spermatophyta</taxon>
        <taxon>Magnoliopsida</taxon>
        <taxon>Liliopsida</taxon>
        <taxon>Poales</taxon>
        <taxon>Poaceae</taxon>
        <taxon>PACMAD clade</taxon>
        <taxon>Arundinoideae</taxon>
        <taxon>Arundineae</taxon>
        <taxon>Arundo</taxon>
    </lineage>
</organism>
<sequence>MRCGGSCTWGEPSEQHRQGSRERQDGASFGTLLHGGHRRRHPRPLGSPPRRPITRDAYQHDGAGYGPRAAAAAAATSNGRKGQGRSRCSSRRLRSYSNGRGAAGGAAVKRGGSCAKGRRRARGGAADGAAGVEIARGG</sequence>
<feature type="compositionally biased region" description="Basic and acidic residues" evidence="1">
    <location>
        <begin position="13"/>
        <end position="25"/>
    </location>
</feature>
<proteinExistence type="predicted"/>
<reference evidence="2" key="2">
    <citation type="journal article" date="2015" name="Data Brief">
        <title>Shoot transcriptome of the giant reed, Arundo donax.</title>
        <authorList>
            <person name="Barrero R.A."/>
            <person name="Guerrero F.D."/>
            <person name="Moolhuijzen P."/>
            <person name="Goolsby J.A."/>
            <person name="Tidwell J."/>
            <person name="Bellgard S.E."/>
            <person name="Bellgard M.I."/>
        </authorList>
    </citation>
    <scope>NUCLEOTIDE SEQUENCE</scope>
    <source>
        <tissue evidence="2">Shoot tissue taken approximately 20 cm above the soil surface</tissue>
    </source>
</reference>
<name>A0A0A9CP80_ARUDO</name>
<feature type="compositionally biased region" description="Low complexity" evidence="1">
    <location>
        <begin position="95"/>
        <end position="115"/>
    </location>
</feature>
<protein>
    <submittedName>
        <fullName evidence="2">Uncharacterized protein</fullName>
    </submittedName>
</protein>
<evidence type="ECO:0000256" key="1">
    <source>
        <dbReference type="SAM" id="MobiDB-lite"/>
    </source>
</evidence>
<feature type="region of interest" description="Disordered" evidence="1">
    <location>
        <begin position="1"/>
        <end position="138"/>
    </location>
</feature>
<feature type="compositionally biased region" description="Basic residues" evidence="1">
    <location>
        <begin position="82"/>
        <end position="94"/>
    </location>
</feature>
<dbReference type="AlphaFoldDB" id="A0A0A9CP80"/>
<evidence type="ECO:0000313" key="2">
    <source>
        <dbReference type="EMBL" id="JAD75190.1"/>
    </source>
</evidence>
<dbReference type="EMBL" id="GBRH01222705">
    <property type="protein sequence ID" value="JAD75190.1"/>
    <property type="molecule type" value="Transcribed_RNA"/>
</dbReference>
<feature type="compositionally biased region" description="Low complexity" evidence="1">
    <location>
        <begin position="123"/>
        <end position="138"/>
    </location>
</feature>
<reference evidence="2" key="1">
    <citation type="submission" date="2014-09" db="EMBL/GenBank/DDBJ databases">
        <authorList>
            <person name="Magalhaes I.L.F."/>
            <person name="Oliveira U."/>
            <person name="Santos F.R."/>
            <person name="Vidigal T.H.D.A."/>
            <person name="Brescovit A.D."/>
            <person name="Santos A.J."/>
        </authorList>
    </citation>
    <scope>NUCLEOTIDE SEQUENCE</scope>
    <source>
        <tissue evidence="2">Shoot tissue taken approximately 20 cm above the soil surface</tissue>
    </source>
</reference>